<protein>
    <submittedName>
        <fullName evidence="2">Putative nucleotidyltransferase</fullName>
    </submittedName>
</protein>
<evidence type="ECO:0000313" key="3">
    <source>
        <dbReference type="Proteomes" id="UP000315677"/>
    </source>
</evidence>
<organism evidence="2 3">
    <name type="scientific">Pseudonocardia kunmingensis</name>
    <dbReference type="NCBI Taxonomy" id="630975"/>
    <lineage>
        <taxon>Bacteria</taxon>
        <taxon>Bacillati</taxon>
        <taxon>Actinomycetota</taxon>
        <taxon>Actinomycetes</taxon>
        <taxon>Pseudonocardiales</taxon>
        <taxon>Pseudonocardiaceae</taxon>
        <taxon>Pseudonocardia</taxon>
    </lineage>
</organism>
<dbReference type="InterPro" id="IPR043519">
    <property type="entry name" value="NT_sf"/>
</dbReference>
<reference evidence="2 3" key="1">
    <citation type="submission" date="2019-06" db="EMBL/GenBank/DDBJ databases">
        <title>Sequencing the genomes of 1000 actinobacteria strains.</title>
        <authorList>
            <person name="Klenk H.-P."/>
        </authorList>
    </citation>
    <scope>NUCLEOTIDE SEQUENCE [LARGE SCALE GENOMIC DNA]</scope>
    <source>
        <strain evidence="2 3">DSM 45301</strain>
    </source>
</reference>
<dbReference type="InterPro" id="IPR002934">
    <property type="entry name" value="Polymerase_NTP_transf_dom"/>
</dbReference>
<keyword evidence="3" id="KW-1185">Reference proteome</keyword>
<dbReference type="CDD" id="cd05403">
    <property type="entry name" value="NT_KNTase_like"/>
    <property type="match status" value="1"/>
</dbReference>
<dbReference type="Pfam" id="PF01909">
    <property type="entry name" value="NTP_transf_2"/>
    <property type="match status" value="1"/>
</dbReference>
<dbReference type="Gene3D" id="3.30.460.10">
    <property type="entry name" value="Beta Polymerase, domain 2"/>
    <property type="match status" value="1"/>
</dbReference>
<comment type="caution">
    <text evidence="2">The sequence shown here is derived from an EMBL/GenBank/DDBJ whole genome shotgun (WGS) entry which is preliminary data.</text>
</comment>
<feature type="domain" description="Polymerase nucleotidyl transferase" evidence="1">
    <location>
        <begin position="12"/>
        <end position="95"/>
    </location>
</feature>
<dbReference type="GO" id="GO:0016779">
    <property type="term" value="F:nucleotidyltransferase activity"/>
    <property type="evidence" value="ECO:0007669"/>
    <property type="project" value="InterPro"/>
</dbReference>
<dbReference type="AlphaFoldDB" id="A0A543DAF5"/>
<evidence type="ECO:0000259" key="1">
    <source>
        <dbReference type="Pfam" id="PF01909"/>
    </source>
</evidence>
<dbReference type="SUPFAM" id="SSF81301">
    <property type="entry name" value="Nucleotidyltransferase"/>
    <property type="match status" value="1"/>
</dbReference>
<sequence length="250" mass="26804">MIGRMDDITAELVPKLAELPGVRAVVLGGSRAQGTAGPDSDWDLGVYYRGTFDAEVLGRLGHPAHVAQPGEWGRIVNGGAWMSVLGRRVDVLLRDLDRVERWRDDARDGRFEVDNVPGHLAGLPTYTVLGEVALSQVLTGELPAVEFPERLREVADARWRWNGAFSLLHADAHLAKGNTVGAVGMAAKAAMETAHAAVASRGVWVLNEKTLIGRAGLTAADAILGEGDVATALRRMRELLDPPDVAGLQR</sequence>
<proteinExistence type="predicted"/>
<dbReference type="EMBL" id="VFPA01000004">
    <property type="protein sequence ID" value="TQM06319.1"/>
    <property type="molecule type" value="Genomic_DNA"/>
</dbReference>
<accession>A0A543DAF5</accession>
<dbReference type="Proteomes" id="UP000315677">
    <property type="component" value="Unassembled WGS sequence"/>
</dbReference>
<name>A0A543DAF5_9PSEU</name>
<gene>
    <name evidence="2" type="ORF">FB558_6569</name>
</gene>
<keyword evidence="2" id="KW-0808">Transferase</keyword>
<evidence type="ECO:0000313" key="2">
    <source>
        <dbReference type="EMBL" id="TQM06319.1"/>
    </source>
</evidence>